<keyword evidence="1" id="KW-1133">Transmembrane helix</keyword>
<keyword evidence="1" id="KW-0472">Membrane</keyword>
<dbReference type="EMBL" id="JANJZL010000004">
    <property type="protein sequence ID" value="MCR2044155.1"/>
    <property type="molecule type" value="Genomic_DNA"/>
</dbReference>
<evidence type="ECO:0000259" key="2">
    <source>
        <dbReference type="Pfam" id="PF12671"/>
    </source>
</evidence>
<name>A0A9X2MJC2_9FIRM</name>
<dbReference type="OrthoDB" id="2194542at2"/>
<evidence type="ECO:0000313" key="4">
    <source>
        <dbReference type="Proteomes" id="UP001142078"/>
    </source>
</evidence>
<evidence type="ECO:0000256" key="1">
    <source>
        <dbReference type="SAM" id="Phobius"/>
    </source>
</evidence>
<organism evidence="3 4">
    <name type="scientific">Anaerosalibacter massiliensis</name>
    <dbReference type="NCBI Taxonomy" id="1347392"/>
    <lineage>
        <taxon>Bacteria</taxon>
        <taxon>Bacillati</taxon>
        <taxon>Bacillota</taxon>
        <taxon>Tissierellia</taxon>
        <taxon>Tissierellales</taxon>
        <taxon>Sporanaerobacteraceae</taxon>
        <taxon>Anaerosalibacter</taxon>
    </lineage>
</organism>
<dbReference type="AlphaFoldDB" id="A0A9X2MJC2"/>
<keyword evidence="1" id="KW-0812">Transmembrane</keyword>
<sequence>MIIYIRLKKLRIVLLCTIISIACILGFHMWNNPKKVSTIIATEDLDIKLEQMFNLRNKALLEGNTDILSNLYDKEIRNGIWAYEHEIKKMEYLNKWSNKQSVQFKNIDSEVILRNFKKKEDKISVNLLVSTEYEYIYKNNTKINNSFRIGTYHSLDLVKDKDKYIIIREWYTDPFADSLNLDEIKSEEIKNIIQSGNTKELSNIDERRKNAVEYADKYSGAASLPKYGFQYNPEYRDYNNEGGDCTNFASQVFYEGGNFEKNSTWNYQKGSGSSAWVNAQAFHNYMVYSGRASIISQGNYDEVLKHSYELLPGDYIAYEKKGEIAHISIVTGIDSKGYILVNSHNSDRHRVPWDLGWSDKGIKFHLARVNY</sequence>
<feature type="domain" description="Putative amidase" evidence="2">
    <location>
        <begin position="207"/>
        <end position="366"/>
    </location>
</feature>
<dbReference type="Proteomes" id="UP001142078">
    <property type="component" value="Unassembled WGS sequence"/>
</dbReference>
<accession>A0A9X2MJC2</accession>
<gene>
    <name evidence="3" type="ORF">NSA23_08490</name>
</gene>
<evidence type="ECO:0000313" key="3">
    <source>
        <dbReference type="EMBL" id="MCR2044155.1"/>
    </source>
</evidence>
<dbReference type="Pfam" id="PF12671">
    <property type="entry name" value="Amidase_6"/>
    <property type="match status" value="1"/>
</dbReference>
<dbReference type="PANTHER" id="PTHR40032">
    <property type="entry name" value="EXPORTED PROTEIN-RELATED"/>
    <property type="match status" value="1"/>
</dbReference>
<dbReference type="InterPro" id="IPR024301">
    <property type="entry name" value="Amidase_6"/>
</dbReference>
<dbReference type="PROSITE" id="PS51257">
    <property type="entry name" value="PROKAR_LIPOPROTEIN"/>
    <property type="match status" value="1"/>
</dbReference>
<keyword evidence="4" id="KW-1185">Reference proteome</keyword>
<comment type="caution">
    <text evidence="3">The sequence shown here is derived from an EMBL/GenBank/DDBJ whole genome shotgun (WGS) entry which is preliminary data.</text>
</comment>
<dbReference type="PANTHER" id="PTHR40032:SF1">
    <property type="entry name" value="EXPORTED PROTEIN"/>
    <property type="match status" value="1"/>
</dbReference>
<feature type="transmembrane region" description="Helical" evidence="1">
    <location>
        <begin position="12"/>
        <end position="30"/>
    </location>
</feature>
<proteinExistence type="predicted"/>
<reference evidence="3" key="1">
    <citation type="submission" date="2022-07" db="EMBL/GenBank/DDBJ databases">
        <title>Enhanced cultured diversity of the mouse gut microbiota enables custom-made synthetic communities.</title>
        <authorList>
            <person name="Afrizal A."/>
        </authorList>
    </citation>
    <scope>NUCLEOTIDE SEQUENCE</scope>
    <source>
        <strain evidence="3">DSM 29482</strain>
    </source>
</reference>
<dbReference type="RefSeq" id="WP_042682822.1">
    <property type="nucleotide sequence ID" value="NZ_CABKTM010000049.1"/>
</dbReference>
<protein>
    <submittedName>
        <fullName evidence="3">Amidase domain-containing protein</fullName>
    </submittedName>
</protein>